<name>A0A0E3VVT3_9BRAD</name>
<accession>A0A0E3VVT3</accession>
<evidence type="ECO:0000256" key="1">
    <source>
        <dbReference type="SAM" id="MobiDB-lite"/>
    </source>
</evidence>
<sequence length="100" mass="11018">MVTCNRLAAKCEDRLRFTFELGITQSCRRVAALASSEHVRPQAPSFRGGSKSRPRNDSTGHAPRPLVRRDFHARLAAQMGMESPDNRPAVGDRDGLMTPA</sequence>
<gene>
    <name evidence="2" type="ORF">NK6_6558</name>
</gene>
<dbReference type="EMBL" id="AP014685">
    <property type="protein sequence ID" value="BAR59710.1"/>
    <property type="molecule type" value="Genomic_DNA"/>
</dbReference>
<organism evidence="2 3">
    <name type="scientific">Bradyrhizobium diazoefficiens</name>
    <dbReference type="NCBI Taxonomy" id="1355477"/>
    <lineage>
        <taxon>Bacteria</taxon>
        <taxon>Pseudomonadati</taxon>
        <taxon>Pseudomonadota</taxon>
        <taxon>Alphaproteobacteria</taxon>
        <taxon>Hyphomicrobiales</taxon>
        <taxon>Nitrobacteraceae</taxon>
        <taxon>Bradyrhizobium</taxon>
    </lineage>
</organism>
<evidence type="ECO:0000313" key="2">
    <source>
        <dbReference type="EMBL" id="BAR59710.1"/>
    </source>
</evidence>
<dbReference type="AlphaFoldDB" id="A0A0E3VVT3"/>
<dbReference type="Proteomes" id="UP000063308">
    <property type="component" value="Chromosome"/>
</dbReference>
<reference evidence="2 3" key="1">
    <citation type="submission" date="2014-11" db="EMBL/GenBank/DDBJ databases">
        <title>Symbiosis island explosion on the genome of extra-slow-growing strains of soybean bradyrhizobia with massive insertion sequences.</title>
        <authorList>
            <person name="Iida T."/>
            <person name="Minamisawa K."/>
        </authorList>
    </citation>
    <scope>NUCLEOTIDE SEQUENCE [LARGE SCALE GENOMIC DNA]</scope>
    <source>
        <strain evidence="2 3">NK6</strain>
    </source>
</reference>
<evidence type="ECO:0000313" key="3">
    <source>
        <dbReference type="Proteomes" id="UP000063308"/>
    </source>
</evidence>
<proteinExistence type="predicted"/>
<feature type="compositionally biased region" description="Basic and acidic residues" evidence="1">
    <location>
        <begin position="90"/>
        <end position="100"/>
    </location>
</feature>
<protein>
    <submittedName>
        <fullName evidence="2">Uncharacterized protein</fullName>
    </submittedName>
</protein>
<feature type="region of interest" description="Disordered" evidence="1">
    <location>
        <begin position="34"/>
        <end position="100"/>
    </location>
</feature>